<sequence length="153" mass="16574">MPALLPARAPPRPPARPAAAAPTRPGAAAPARPQLQKNTERGRGGTGGIQRGEGEGKGRNELRGRGEEGMEELMRGEEIERSVRGYYRDGSGSGYTLLPCYNISHDKTGAEKKVIVHKELPLAVEGRKGSGQKALALLEFVRTRPLVTKVWLW</sequence>
<evidence type="ECO:0000313" key="3">
    <source>
        <dbReference type="Proteomes" id="UP000000763"/>
    </source>
</evidence>
<gene>
    <name evidence="2" type="ordered locus">LOC_Os11g16800</name>
</gene>
<dbReference type="AlphaFoldDB" id="Q2R7F2"/>
<dbReference type="EMBL" id="AC135498">
    <property type="protein sequence ID" value="AAX96468.1"/>
    <property type="molecule type" value="Genomic_DNA"/>
</dbReference>
<evidence type="ECO:0000256" key="1">
    <source>
        <dbReference type="SAM" id="MobiDB-lite"/>
    </source>
</evidence>
<proteinExistence type="predicted"/>
<evidence type="ECO:0000313" key="2">
    <source>
        <dbReference type="EMBL" id="AAX96468.1"/>
    </source>
</evidence>
<reference evidence="3" key="1">
    <citation type="journal article" date="2005" name="Nature">
        <title>The map-based sequence of the rice genome.</title>
        <authorList>
            <consortium name="International rice genome sequencing project (IRGSP)"/>
            <person name="Matsumoto T."/>
            <person name="Wu J."/>
            <person name="Kanamori H."/>
            <person name="Katayose Y."/>
            <person name="Fujisawa M."/>
            <person name="Namiki N."/>
            <person name="Mizuno H."/>
            <person name="Yamamoto K."/>
            <person name="Antonio B.A."/>
            <person name="Baba T."/>
            <person name="Sakata K."/>
            <person name="Nagamura Y."/>
            <person name="Aoki H."/>
            <person name="Arikawa K."/>
            <person name="Arita K."/>
            <person name="Bito T."/>
            <person name="Chiden Y."/>
            <person name="Fujitsuka N."/>
            <person name="Fukunaka R."/>
            <person name="Hamada M."/>
            <person name="Harada C."/>
            <person name="Hayashi A."/>
            <person name="Hijishita S."/>
            <person name="Honda M."/>
            <person name="Hosokawa S."/>
            <person name="Ichikawa Y."/>
            <person name="Idonuma A."/>
            <person name="Iijima M."/>
            <person name="Ikeda M."/>
            <person name="Ikeno M."/>
            <person name="Ito K."/>
            <person name="Ito S."/>
            <person name="Ito T."/>
            <person name="Ito Y."/>
            <person name="Ito Y."/>
            <person name="Iwabuchi A."/>
            <person name="Kamiya K."/>
            <person name="Karasawa W."/>
            <person name="Kurita K."/>
            <person name="Katagiri S."/>
            <person name="Kikuta A."/>
            <person name="Kobayashi H."/>
            <person name="Kobayashi N."/>
            <person name="Machita K."/>
            <person name="Maehara T."/>
            <person name="Masukawa M."/>
            <person name="Mizubayashi T."/>
            <person name="Mukai Y."/>
            <person name="Nagasaki H."/>
            <person name="Nagata Y."/>
            <person name="Naito S."/>
            <person name="Nakashima M."/>
            <person name="Nakama Y."/>
            <person name="Nakamichi Y."/>
            <person name="Nakamura M."/>
            <person name="Meguro A."/>
            <person name="Negishi M."/>
            <person name="Ohta I."/>
            <person name="Ohta T."/>
            <person name="Okamoto M."/>
            <person name="Ono N."/>
            <person name="Saji S."/>
            <person name="Sakaguchi M."/>
            <person name="Sakai K."/>
            <person name="Shibata M."/>
            <person name="Shimokawa T."/>
            <person name="Song J."/>
            <person name="Takazaki Y."/>
            <person name="Terasawa K."/>
            <person name="Tsugane M."/>
            <person name="Tsuji K."/>
            <person name="Ueda S."/>
            <person name="Waki K."/>
            <person name="Yamagata H."/>
            <person name="Yamamoto M."/>
            <person name="Yamamoto S."/>
            <person name="Yamane H."/>
            <person name="Yoshiki S."/>
            <person name="Yoshihara R."/>
            <person name="Yukawa K."/>
            <person name="Zhong H."/>
            <person name="Yano M."/>
            <person name="Yuan Q."/>
            <person name="Ouyang S."/>
            <person name="Liu J."/>
            <person name="Jones K.M."/>
            <person name="Gansberger K."/>
            <person name="Moffat K."/>
            <person name="Hill J."/>
            <person name="Bera J."/>
            <person name="Fadrosh D."/>
            <person name="Jin S."/>
            <person name="Johri S."/>
            <person name="Kim M."/>
            <person name="Overton L."/>
            <person name="Reardon M."/>
            <person name="Tsitrin T."/>
            <person name="Vuong H."/>
            <person name="Weaver B."/>
            <person name="Ciecko A."/>
            <person name="Tallon L."/>
            <person name="Jackson J."/>
            <person name="Pai G."/>
            <person name="Aken S.V."/>
            <person name="Utterback T."/>
            <person name="Reidmuller S."/>
            <person name="Feldblyum T."/>
            <person name="Hsiao J."/>
            <person name="Zismann V."/>
            <person name="Iobst S."/>
            <person name="de Vazeille A.R."/>
            <person name="Buell C.R."/>
            <person name="Ying K."/>
            <person name="Li Y."/>
            <person name="Lu T."/>
            <person name="Huang Y."/>
            <person name="Zhao Q."/>
            <person name="Feng Q."/>
            <person name="Zhang L."/>
            <person name="Zhu J."/>
            <person name="Weng Q."/>
            <person name="Mu J."/>
            <person name="Lu Y."/>
            <person name="Fan D."/>
            <person name="Liu Y."/>
            <person name="Guan J."/>
            <person name="Zhang Y."/>
            <person name="Yu S."/>
            <person name="Liu X."/>
            <person name="Zhang Y."/>
            <person name="Hong G."/>
            <person name="Han B."/>
            <person name="Choisne N."/>
            <person name="Demange N."/>
            <person name="Orjeda G."/>
            <person name="Samain S."/>
            <person name="Cattolico L."/>
            <person name="Pelletier E."/>
            <person name="Couloux A."/>
            <person name="Segurens B."/>
            <person name="Wincker P."/>
            <person name="D'Hont A."/>
            <person name="Scarpelli C."/>
            <person name="Weissenbach J."/>
            <person name="Salanoubat M."/>
            <person name="Quetier F."/>
            <person name="Yu Y."/>
            <person name="Kim H.R."/>
            <person name="Rambo T."/>
            <person name="Currie J."/>
            <person name="Collura K."/>
            <person name="Luo M."/>
            <person name="Yang T."/>
            <person name="Ammiraju J.S.S."/>
            <person name="Engler F."/>
            <person name="Soderlund C."/>
            <person name="Wing R.A."/>
            <person name="Palmer L.E."/>
            <person name="de la Bastide M."/>
            <person name="Spiegel L."/>
            <person name="Nascimento L."/>
            <person name="Zutavern T."/>
            <person name="O'Shaughnessy A."/>
            <person name="Dike S."/>
            <person name="Dedhia N."/>
            <person name="Preston R."/>
            <person name="Balija V."/>
            <person name="McCombie W.R."/>
            <person name="Chow T."/>
            <person name="Chen H."/>
            <person name="Chung M."/>
            <person name="Chen C."/>
            <person name="Shaw J."/>
            <person name="Wu H."/>
            <person name="Hsiao K."/>
            <person name="Chao Y."/>
            <person name="Chu M."/>
            <person name="Cheng C."/>
            <person name="Hour A."/>
            <person name="Lee P."/>
            <person name="Lin S."/>
            <person name="Lin Y."/>
            <person name="Liou J."/>
            <person name="Liu S."/>
            <person name="Hsing Y."/>
            <person name="Raghuvanshi S."/>
            <person name="Mohanty A."/>
            <person name="Bharti A.K."/>
            <person name="Gaur A."/>
            <person name="Gupta V."/>
            <person name="Kumar D."/>
            <person name="Ravi V."/>
            <person name="Vij S."/>
            <person name="Kapur A."/>
            <person name="Khurana P."/>
            <person name="Khurana P."/>
            <person name="Khurana J.P."/>
            <person name="Tyagi A.K."/>
            <person name="Gaikwad K."/>
            <person name="Singh A."/>
            <person name="Dalal V."/>
            <person name="Srivastava S."/>
            <person name="Dixit A."/>
            <person name="Pal A.K."/>
            <person name="Ghazi I.A."/>
            <person name="Yadav M."/>
            <person name="Pandit A."/>
            <person name="Bhargava A."/>
            <person name="Sureshbabu K."/>
            <person name="Batra K."/>
            <person name="Sharma T.R."/>
            <person name="Mohapatra T."/>
            <person name="Singh N.K."/>
            <person name="Messing J."/>
            <person name="Nelson A.B."/>
            <person name="Fuks G."/>
            <person name="Kavchok S."/>
            <person name="Keizer G."/>
            <person name="Linton E."/>
            <person name="Llaca V."/>
            <person name="Song R."/>
            <person name="Tanyolac B."/>
            <person name="Young S."/>
            <person name="Ho-Il K."/>
            <person name="Hahn J.H."/>
            <person name="Sangsakoo G."/>
            <person name="Vanavichit A."/>
            <person name="de Mattos Luiz.A.T."/>
            <person name="Zimmer P.D."/>
            <person name="Malone G."/>
            <person name="Dellagostin O."/>
            <person name="de Oliveira A.C."/>
            <person name="Bevan M."/>
            <person name="Bancroft I."/>
            <person name="Minx P."/>
            <person name="Cordum H."/>
            <person name="Wilson R."/>
            <person name="Cheng Z."/>
            <person name="Jin W."/>
            <person name="Jiang J."/>
            <person name="Leong S.A."/>
            <person name="Iwama H."/>
            <person name="Gojobori T."/>
            <person name="Itoh T."/>
            <person name="Niimura Y."/>
            <person name="Fujii Y."/>
            <person name="Habara T."/>
            <person name="Sakai H."/>
            <person name="Sato Y."/>
            <person name="Wilson G."/>
            <person name="Kumar K."/>
            <person name="McCouch S."/>
            <person name="Juretic N."/>
            <person name="Hoen D."/>
            <person name="Wright S."/>
            <person name="Bruskiewich R."/>
            <person name="Bureau T."/>
            <person name="Miyao A."/>
            <person name="Hirochika H."/>
            <person name="Nishikawa T."/>
            <person name="Kadowaki K."/>
            <person name="Sugiura M."/>
            <person name="Burr B."/>
            <person name="Sasaki T."/>
        </authorList>
    </citation>
    <scope>NUCLEOTIDE SEQUENCE [LARGE SCALE GENOMIC DNA]</scope>
    <source>
        <strain evidence="3">cv. Nipponbare</strain>
    </source>
</reference>
<feature type="compositionally biased region" description="Basic and acidic residues" evidence="1">
    <location>
        <begin position="52"/>
        <end position="76"/>
    </location>
</feature>
<name>Q2R7F2_ORYSJ</name>
<accession>Q2R7F2</accession>
<organism evidence="2 3">
    <name type="scientific">Oryza sativa subsp. japonica</name>
    <name type="common">Rice</name>
    <dbReference type="NCBI Taxonomy" id="39947"/>
    <lineage>
        <taxon>Eukaryota</taxon>
        <taxon>Viridiplantae</taxon>
        <taxon>Streptophyta</taxon>
        <taxon>Embryophyta</taxon>
        <taxon>Tracheophyta</taxon>
        <taxon>Spermatophyta</taxon>
        <taxon>Magnoliopsida</taxon>
        <taxon>Liliopsida</taxon>
        <taxon>Poales</taxon>
        <taxon>Poaceae</taxon>
        <taxon>BOP clade</taxon>
        <taxon>Oryzoideae</taxon>
        <taxon>Oryzeae</taxon>
        <taxon>Oryzinae</taxon>
        <taxon>Oryza</taxon>
        <taxon>Oryza sativa</taxon>
    </lineage>
</organism>
<feature type="compositionally biased region" description="Low complexity" evidence="1">
    <location>
        <begin position="17"/>
        <end position="33"/>
    </location>
</feature>
<reference evidence="3" key="2">
    <citation type="journal article" date="2008" name="Nucleic Acids Res.">
        <title>The rice annotation project database (RAP-DB): 2008 update.</title>
        <authorList>
            <consortium name="The rice annotation project (RAP)"/>
        </authorList>
    </citation>
    <scope>GENOME REANNOTATION</scope>
    <source>
        <strain evidence="3">cv. Nipponbare</strain>
    </source>
</reference>
<protein>
    <submittedName>
        <fullName evidence="2">Uncharacterized protein</fullName>
    </submittedName>
</protein>
<feature type="region of interest" description="Disordered" evidence="1">
    <location>
        <begin position="1"/>
        <end position="76"/>
    </location>
</feature>
<dbReference type="Proteomes" id="UP000000763">
    <property type="component" value="Chromosome 11"/>
</dbReference>